<keyword evidence="3" id="KW-1185">Reference proteome</keyword>
<keyword evidence="2" id="KW-0489">Methyltransferase</keyword>
<dbReference type="PANTHER" id="PTHR44942">
    <property type="entry name" value="METHYLTRANSF_11 DOMAIN-CONTAINING PROTEIN"/>
    <property type="match status" value="1"/>
</dbReference>
<dbReference type="Pfam" id="PF08241">
    <property type="entry name" value="Methyltransf_11"/>
    <property type="match status" value="1"/>
</dbReference>
<dbReference type="EMBL" id="WOWK01000086">
    <property type="protein sequence ID" value="KAF0320198.1"/>
    <property type="molecule type" value="Genomic_DNA"/>
</dbReference>
<evidence type="ECO:0000313" key="2">
    <source>
        <dbReference type="EMBL" id="KAF0320198.1"/>
    </source>
</evidence>
<dbReference type="InterPro" id="IPR029063">
    <property type="entry name" value="SAM-dependent_MTases_sf"/>
</dbReference>
<name>A0A8H3ZI79_9PEZI</name>
<dbReference type="Gene3D" id="3.40.50.150">
    <property type="entry name" value="Vaccinia Virus protein VP39"/>
    <property type="match status" value="1"/>
</dbReference>
<dbReference type="GO" id="GO:0032259">
    <property type="term" value="P:methylation"/>
    <property type="evidence" value="ECO:0007669"/>
    <property type="project" value="UniProtKB-KW"/>
</dbReference>
<accession>A0A8H3ZI79</accession>
<evidence type="ECO:0000259" key="1">
    <source>
        <dbReference type="Pfam" id="PF08241"/>
    </source>
</evidence>
<dbReference type="GO" id="GO:0008757">
    <property type="term" value="F:S-adenosylmethionine-dependent methyltransferase activity"/>
    <property type="evidence" value="ECO:0007669"/>
    <property type="project" value="InterPro"/>
</dbReference>
<dbReference type="Proteomes" id="UP000434172">
    <property type="component" value="Unassembled WGS sequence"/>
</dbReference>
<keyword evidence="2" id="KW-0808">Transferase</keyword>
<dbReference type="SUPFAM" id="SSF53335">
    <property type="entry name" value="S-adenosyl-L-methionine-dependent methyltransferases"/>
    <property type="match status" value="1"/>
</dbReference>
<dbReference type="OrthoDB" id="10027013at2759"/>
<evidence type="ECO:0000313" key="3">
    <source>
        <dbReference type="Proteomes" id="UP000434172"/>
    </source>
</evidence>
<dbReference type="InterPro" id="IPR013216">
    <property type="entry name" value="Methyltransf_11"/>
</dbReference>
<dbReference type="CDD" id="cd02440">
    <property type="entry name" value="AdoMet_MTases"/>
    <property type="match status" value="1"/>
</dbReference>
<proteinExistence type="predicted"/>
<feature type="domain" description="Methyltransferase type 11" evidence="1">
    <location>
        <begin position="60"/>
        <end position="162"/>
    </location>
</feature>
<organism evidence="2 3">
    <name type="scientific">Colletotrichum asianum</name>
    <dbReference type="NCBI Taxonomy" id="702518"/>
    <lineage>
        <taxon>Eukaryota</taxon>
        <taxon>Fungi</taxon>
        <taxon>Dikarya</taxon>
        <taxon>Ascomycota</taxon>
        <taxon>Pezizomycotina</taxon>
        <taxon>Sordariomycetes</taxon>
        <taxon>Hypocreomycetidae</taxon>
        <taxon>Glomerellales</taxon>
        <taxon>Glomerellaceae</taxon>
        <taxon>Colletotrichum</taxon>
        <taxon>Colletotrichum gloeosporioides species complex</taxon>
    </lineage>
</organism>
<sequence length="322" mass="35496">MAETLITPAPTSVPRENTFRKYTAEQGKVYAKGRPVYDDCLYDIIIDHHKSTGGKLDTLLDIGTGPGTVARGLGPRFKRVIGLDPAAGMIAAARSFGGVSGNSEPIRFDVSTAEELGSNLSPAVADGSVDLVTAATAAHWFDMPGFWAAAARVLKPGGTVAIWSGSSMYIHPSVPNHEHIQGVLNEFRNQHLVPYMVQGNHIGETLYEDLPLPWTVENPIREFDHSTFYRKEWNKDGIVDEDGEFFHQLTWNMDDVENMMITVSPVTRWREAHPDLVGTDRDVVKMLRKQIETLLHEAGVEKGKETITTGWSGALLMVKKAT</sequence>
<dbReference type="PANTHER" id="PTHR44942:SF10">
    <property type="entry name" value="METHYLTRANSFERASE TYPE 11 DOMAIN-CONTAINING PROTEIN"/>
    <property type="match status" value="1"/>
</dbReference>
<comment type="caution">
    <text evidence="2">The sequence shown here is derived from an EMBL/GenBank/DDBJ whole genome shotgun (WGS) entry which is preliminary data.</text>
</comment>
<reference evidence="2 3" key="1">
    <citation type="submission" date="2019-12" db="EMBL/GenBank/DDBJ databases">
        <title>A genome sequence resource for the geographically widespread anthracnose pathogen Colletotrichum asianum.</title>
        <authorList>
            <person name="Meng Y."/>
        </authorList>
    </citation>
    <scope>NUCLEOTIDE SEQUENCE [LARGE SCALE GENOMIC DNA]</scope>
    <source>
        <strain evidence="2 3">ICMP 18580</strain>
    </source>
</reference>
<dbReference type="InterPro" id="IPR051052">
    <property type="entry name" value="Diverse_substrate_MTase"/>
</dbReference>
<dbReference type="AlphaFoldDB" id="A0A8H3ZI79"/>
<gene>
    <name evidence="2" type="ORF">GQ607_012619</name>
</gene>
<protein>
    <submittedName>
        <fullName evidence="2">Methyltransferase domain-containing protein</fullName>
    </submittedName>
</protein>